<dbReference type="PANTHER" id="PTHR33048:SF146">
    <property type="entry name" value="INTEGRAL MEMBRANE PROTEIN"/>
    <property type="match status" value="1"/>
</dbReference>
<dbReference type="GO" id="GO:0016020">
    <property type="term" value="C:membrane"/>
    <property type="evidence" value="ECO:0007669"/>
    <property type="project" value="UniProtKB-SubCell"/>
</dbReference>
<feature type="transmembrane region" description="Helical" evidence="7">
    <location>
        <begin position="27"/>
        <end position="45"/>
    </location>
</feature>
<gene>
    <name evidence="10" type="ORF">B0A50_02417</name>
</gene>
<evidence type="ECO:0000313" key="11">
    <source>
        <dbReference type="Proteomes" id="UP000308549"/>
    </source>
</evidence>
<dbReference type="Proteomes" id="UP000308549">
    <property type="component" value="Unassembled WGS sequence"/>
</dbReference>
<feature type="region of interest" description="Disordered" evidence="6">
    <location>
        <begin position="174"/>
        <end position="198"/>
    </location>
</feature>
<accession>A0A4U0U6U5</accession>
<keyword evidence="3 7" id="KW-1133">Transmembrane helix</keyword>
<proteinExistence type="inferred from homology"/>
<evidence type="ECO:0000256" key="1">
    <source>
        <dbReference type="ARBA" id="ARBA00004141"/>
    </source>
</evidence>
<name>A0A4U0U6U5_9PEZI</name>
<dbReference type="PANTHER" id="PTHR33048">
    <property type="entry name" value="PTH11-LIKE INTEGRAL MEMBRANE PROTEIN (AFU_ORTHOLOGUE AFUA_5G11245)"/>
    <property type="match status" value="1"/>
</dbReference>
<dbReference type="Pfam" id="PF20684">
    <property type="entry name" value="Fung_rhodopsin"/>
    <property type="match status" value="1"/>
</dbReference>
<feature type="chain" id="PRO_5020786860" description="Rhodopsin domain-containing protein" evidence="8">
    <location>
        <begin position="21"/>
        <end position="285"/>
    </location>
</feature>
<evidence type="ECO:0000256" key="7">
    <source>
        <dbReference type="SAM" id="Phobius"/>
    </source>
</evidence>
<dbReference type="InterPro" id="IPR049326">
    <property type="entry name" value="Rhodopsin_dom_fungi"/>
</dbReference>
<feature type="signal peptide" evidence="8">
    <location>
        <begin position="1"/>
        <end position="20"/>
    </location>
</feature>
<organism evidence="10 11">
    <name type="scientific">Salinomyces thailandicus</name>
    <dbReference type="NCBI Taxonomy" id="706561"/>
    <lineage>
        <taxon>Eukaryota</taxon>
        <taxon>Fungi</taxon>
        <taxon>Dikarya</taxon>
        <taxon>Ascomycota</taxon>
        <taxon>Pezizomycotina</taxon>
        <taxon>Dothideomycetes</taxon>
        <taxon>Dothideomycetidae</taxon>
        <taxon>Mycosphaerellales</taxon>
        <taxon>Teratosphaeriaceae</taxon>
        <taxon>Salinomyces</taxon>
    </lineage>
</organism>
<protein>
    <recommendedName>
        <fullName evidence="9">Rhodopsin domain-containing protein</fullName>
    </recommendedName>
</protein>
<reference evidence="10 11" key="1">
    <citation type="submission" date="2017-03" db="EMBL/GenBank/DDBJ databases">
        <title>Genomes of endolithic fungi from Antarctica.</title>
        <authorList>
            <person name="Coleine C."/>
            <person name="Masonjones S."/>
            <person name="Stajich J.E."/>
        </authorList>
    </citation>
    <scope>NUCLEOTIDE SEQUENCE [LARGE SCALE GENOMIC DNA]</scope>
    <source>
        <strain evidence="10 11">CCFEE 6315</strain>
    </source>
</reference>
<feature type="transmembrane region" description="Helical" evidence="7">
    <location>
        <begin position="109"/>
        <end position="127"/>
    </location>
</feature>
<evidence type="ECO:0000256" key="8">
    <source>
        <dbReference type="SAM" id="SignalP"/>
    </source>
</evidence>
<evidence type="ECO:0000256" key="3">
    <source>
        <dbReference type="ARBA" id="ARBA00022989"/>
    </source>
</evidence>
<keyword evidence="4 7" id="KW-0472">Membrane</keyword>
<sequence>MFGRISFAVFLLYIIGPADQAKKWSLWAVIGIQLVANLVTVIQIYSQCGDKVSALWDYSVAATATCASPTVQTVIAFVQSGLNSVCDISLTILPALVLWKLNMPTAQKIGLLACLTLSIFAFAASLAKCVQVRNLNPTKDFTWYFVGFQIWVSVENNVVIIAATIPTLRPLLRKHGHSHPSASRNTPYGFGSSGHSHHQPKIFSGHGLYAAQGTEMTPTGRGSEDGDGDSEALILQANTAPAGEITKTTDVHVAFERRSEADGAAAAATATAEIRKERKGGFGSF</sequence>
<dbReference type="OrthoDB" id="3934549at2759"/>
<evidence type="ECO:0000256" key="4">
    <source>
        <dbReference type="ARBA" id="ARBA00023136"/>
    </source>
</evidence>
<keyword evidence="11" id="KW-1185">Reference proteome</keyword>
<dbReference type="EMBL" id="NAJL01000010">
    <property type="protein sequence ID" value="TKA30697.1"/>
    <property type="molecule type" value="Genomic_DNA"/>
</dbReference>
<keyword evidence="8" id="KW-0732">Signal</keyword>
<dbReference type="InterPro" id="IPR052337">
    <property type="entry name" value="SAT4-like"/>
</dbReference>
<dbReference type="AlphaFoldDB" id="A0A4U0U6U5"/>
<keyword evidence="2 7" id="KW-0812">Transmembrane</keyword>
<feature type="transmembrane region" description="Helical" evidence="7">
    <location>
        <begin position="142"/>
        <end position="165"/>
    </location>
</feature>
<evidence type="ECO:0000259" key="9">
    <source>
        <dbReference type="Pfam" id="PF20684"/>
    </source>
</evidence>
<comment type="similarity">
    <text evidence="5">Belongs to the SAT4 family.</text>
</comment>
<comment type="subcellular location">
    <subcellularLocation>
        <location evidence="1">Membrane</location>
        <topology evidence="1">Multi-pass membrane protein</topology>
    </subcellularLocation>
</comment>
<evidence type="ECO:0000256" key="2">
    <source>
        <dbReference type="ARBA" id="ARBA00022692"/>
    </source>
</evidence>
<evidence type="ECO:0000256" key="5">
    <source>
        <dbReference type="ARBA" id="ARBA00038359"/>
    </source>
</evidence>
<evidence type="ECO:0000313" key="10">
    <source>
        <dbReference type="EMBL" id="TKA30697.1"/>
    </source>
</evidence>
<comment type="caution">
    <text evidence="10">The sequence shown here is derived from an EMBL/GenBank/DDBJ whole genome shotgun (WGS) entry which is preliminary data.</text>
</comment>
<feature type="domain" description="Rhodopsin" evidence="9">
    <location>
        <begin position="4"/>
        <end position="174"/>
    </location>
</feature>
<evidence type="ECO:0000256" key="6">
    <source>
        <dbReference type="SAM" id="MobiDB-lite"/>
    </source>
</evidence>